<accession>A0A139RHU9</accession>
<proteinExistence type="predicted"/>
<evidence type="ECO:0000313" key="2">
    <source>
        <dbReference type="Proteomes" id="UP000070779"/>
    </source>
</evidence>
<evidence type="ECO:0000313" key="1">
    <source>
        <dbReference type="EMBL" id="KXU14337.1"/>
    </source>
</evidence>
<reference evidence="1 2" key="1">
    <citation type="submission" date="2016-01" db="EMBL/GenBank/DDBJ databases">
        <title>Highly variable Streptococcus oralis are common among viridans streptococci isolated from primates.</title>
        <authorList>
            <person name="Denapaite D."/>
            <person name="Rieger M."/>
            <person name="Koendgen S."/>
            <person name="Brueckner R."/>
            <person name="Ochigava I."/>
            <person name="Kappeler P."/>
            <person name="Maetz-Rensing K."/>
            <person name="Leendertz F."/>
            <person name="Hakenbeck R."/>
        </authorList>
    </citation>
    <scope>NUCLEOTIDE SEQUENCE [LARGE SCALE GENOMIC DNA]</scope>
    <source>
        <strain evidence="1 2">DD22</strain>
    </source>
</reference>
<sequence>MHSLVFPYLLFLSLLVRNQQNIKKILVLLDLFKENQGRSRRAT</sequence>
<name>A0A139RHU9_STRMT</name>
<gene>
    <name evidence="1" type="ORF">SMIDD22_00508</name>
</gene>
<dbReference type="AlphaFoldDB" id="A0A139RHU9"/>
<dbReference type="Proteomes" id="UP000070779">
    <property type="component" value="Unassembled WGS sequence"/>
</dbReference>
<comment type="caution">
    <text evidence="1">The sequence shown here is derived from an EMBL/GenBank/DDBJ whole genome shotgun (WGS) entry which is preliminary data.</text>
</comment>
<organism evidence="1 2">
    <name type="scientific">Streptococcus mitis</name>
    <dbReference type="NCBI Taxonomy" id="28037"/>
    <lineage>
        <taxon>Bacteria</taxon>
        <taxon>Bacillati</taxon>
        <taxon>Bacillota</taxon>
        <taxon>Bacilli</taxon>
        <taxon>Lactobacillales</taxon>
        <taxon>Streptococcaceae</taxon>
        <taxon>Streptococcus</taxon>
        <taxon>Streptococcus mitis group</taxon>
    </lineage>
</organism>
<dbReference type="EMBL" id="LQZD01000159">
    <property type="protein sequence ID" value="KXU14337.1"/>
    <property type="molecule type" value="Genomic_DNA"/>
</dbReference>
<protein>
    <submittedName>
        <fullName evidence="1">Uncharacterized protein</fullName>
    </submittedName>
</protein>